<dbReference type="PROSITE" id="PS01162">
    <property type="entry name" value="QOR_ZETA_CRYSTAL"/>
    <property type="match status" value="1"/>
</dbReference>
<dbReference type="InterPro" id="IPR052733">
    <property type="entry name" value="Chloroplast_QOR"/>
</dbReference>
<dbReference type="GO" id="GO:0008270">
    <property type="term" value="F:zinc ion binding"/>
    <property type="evidence" value="ECO:0007669"/>
    <property type="project" value="InterPro"/>
</dbReference>
<sequence length="320" mass="33858">MKAIVLSKPGGVENLVVQDIRTPIPGDHEVLVQVRAISINPVDGYVRESGLLKLTVLHLQPEEQPVILGWDIAGTVTDTGRSVTRFKKGDDVFGLVNFEGHGKAYAEYVAAPESHLALKPAGISHEEAAGATLAALTAWQALVNYADVKKGDKVLIHAAAGGVGHYAVQIAKAFGAYVIGTSSAANKAFILGLGADEHLDYSAQRFEEVIKDADIVVDSVSDPANLARSIDALKPGGALVSLVHSFDKNIPIARKAREKKVFTHRLGVKSSGEDMAAIAKLLDSGALRSYISETFPLEQMGAAHTSMATGKTRGKLVVLP</sequence>
<dbReference type="Proteomes" id="UP000607559">
    <property type="component" value="Unassembled WGS sequence"/>
</dbReference>
<proteinExistence type="predicted"/>
<reference evidence="2" key="1">
    <citation type="journal article" date="2014" name="Int. J. Syst. Evol. Microbiol.">
        <title>Complete genome sequence of Corynebacterium casei LMG S-19264T (=DSM 44701T), isolated from a smear-ripened cheese.</title>
        <authorList>
            <consortium name="US DOE Joint Genome Institute (JGI-PGF)"/>
            <person name="Walter F."/>
            <person name="Albersmeier A."/>
            <person name="Kalinowski J."/>
            <person name="Ruckert C."/>
        </authorList>
    </citation>
    <scope>NUCLEOTIDE SEQUENCE</scope>
    <source>
        <strain evidence="2">CGMCC 1.15448</strain>
    </source>
</reference>
<comment type="caution">
    <text evidence="2">The sequence shown here is derived from an EMBL/GenBank/DDBJ whole genome shotgun (WGS) entry which is preliminary data.</text>
</comment>
<dbReference type="CDD" id="cd05289">
    <property type="entry name" value="MDR_like_2"/>
    <property type="match status" value="1"/>
</dbReference>
<dbReference type="Gene3D" id="3.90.180.10">
    <property type="entry name" value="Medium-chain alcohol dehydrogenases, catalytic domain"/>
    <property type="match status" value="1"/>
</dbReference>
<dbReference type="Gene3D" id="3.40.50.720">
    <property type="entry name" value="NAD(P)-binding Rossmann-like Domain"/>
    <property type="match status" value="1"/>
</dbReference>
<gene>
    <name evidence="2" type="ORF">GCM10011511_30560</name>
</gene>
<dbReference type="PANTHER" id="PTHR44013:SF1">
    <property type="entry name" value="ZINC-TYPE ALCOHOL DEHYDROGENASE-LIKE PROTEIN C16A3.02C"/>
    <property type="match status" value="1"/>
</dbReference>
<dbReference type="SMART" id="SM00829">
    <property type="entry name" value="PKS_ER"/>
    <property type="match status" value="1"/>
</dbReference>
<evidence type="ECO:0000313" key="2">
    <source>
        <dbReference type="EMBL" id="GGB05117.1"/>
    </source>
</evidence>
<accession>A0A8J2XRY5</accession>
<dbReference type="GO" id="GO:0016491">
    <property type="term" value="F:oxidoreductase activity"/>
    <property type="evidence" value="ECO:0007669"/>
    <property type="project" value="InterPro"/>
</dbReference>
<dbReference type="Pfam" id="PF08240">
    <property type="entry name" value="ADH_N"/>
    <property type="match status" value="1"/>
</dbReference>
<evidence type="ECO:0000313" key="3">
    <source>
        <dbReference type="Proteomes" id="UP000607559"/>
    </source>
</evidence>
<protein>
    <submittedName>
        <fullName evidence="2">NADPH:quinone reductase</fullName>
    </submittedName>
</protein>
<keyword evidence="3" id="KW-1185">Reference proteome</keyword>
<name>A0A8J2XRY5_9BACT</name>
<dbReference type="SUPFAM" id="SSF51735">
    <property type="entry name" value="NAD(P)-binding Rossmann-fold domains"/>
    <property type="match status" value="1"/>
</dbReference>
<dbReference type="InterPro" id="IPR020843">
    <property type="entry name" value="ER"/>
</dbReference>
<evidence type="ECO:0000259" key="1">
    <source>
        <dbReference type="SMART" id="SM00829"/>
    </source>
</evidence>
<feature type="domain" description="Enoyl reductase (ER)" evidence="1">
    <location>
        <begin position="10"/>
        <end position="318"/>
    </location>
</feature>
<dbReference type="InterPro" id="IPR036291">
    <property type="entry name" value="NAD(P)-bd_dom_sf"/>
</dbReference>
<dbReference type="AlphaFoldDB" id="A0A8J2XRY5"/>
<reference evidence="2" key="2">
    <citation type="submission" date="2020-09" db="EMBL/GenBank/DDBJ databases">
        <authorList>
            <person name="Sun Q."/>
            <person name="Zhou Y."/>
        </authorList>
    </citation>
    <scope>NUCLEOTIDE SEQUENCE</scope>
    <source>
        <strain evidence="2">CGMCC 1.15448</strain>
    </source>
</reference>
<dbReference type="InterPro" id="IPR002364">
    <property type="entry name" value="Quin_OxRdtase/zeta-crystal_CS"/>
</dbReference>
<dbReference type="InterPro" id="IPR011032">
    <property type="entry name" value="GroES-like_sf"/>
</dbReference>
<dbReference type="PANTHER" id="PTHR44013">
    <property type="entry name" value="ZINC-TYPE ALCOHOL DEHYDROGENASE-LIKE PROTEIN C16A3.02C"/>
    <property type="match status" value="1"/>
</dbReference>
<dbReference type="EMBL" id="BMJC01000003">
    <property type="protein sequence ID" value="GGB05117.1"/>
    <property type="molecule type" value="Genomic_DNA"/>
</dbReference>
<dbReference type="InterPro" id="IPR013154">
    <property type="entry name" value="ADH-like_N"/>
</dbReference>
<dbReference type="Pfam" id="PF13602">
    <property type="entry name" value="ADH_zinc_N_2"/>
    <property type="match status" value="1"/>
</dbReference>
<organism evidence="2 3">
    <name type="scientific">Puia dinghuensis</name>
    <dbReference type="NCBI Taxonomy" id="1792502"/>
    <lineage>
        <taxon>Bacteria</taxon>
        <taxon>Pseudomonadati</taxon>
        <taxon>Bacteroidota</taxon>
        <taxon>Chitinophagia</taxon>
        <taxon>Chitinophagales</taxon>
        <taxon>Chitinophagaceae</taxon>
        <taxon>Puia</taxon>
    </lineage>
</organism>
<dbReference type="RefSeq" id="WP_188933159.1">
    <property type="nucleotide sequence ID" value="NZ_BMJC01000003.1"/>
</dbReference>
<dbReference type="SUPFAM" id="SSF50129">
    <property type="entry name" value="GroES-like"/>
    <property type="match status" value="1"/>
</dbReference>